<dbReference type="Pfam" id="PF18739">
    <property type="entry name" value="HEPN_Apea"/>
    <property type="match status" value="1"/>
</dbReference>
<feature type="domain" description="Apea-like HEPN" evidence="1">
    <location>
        <begin position="316"/>
        <end position="448"/>
    </location>
</feature>
<name>A0AAW3RNP2_9GAMM</name>
<sequence length="470" mass="54436">MRLEQEIKKLGFFWLPSLPDNKIAGNITISDGGNIELEIVGSFYEPLDEFKKGLNNDNNLGRILGNIEEYGSVTLEKCFYKNKKISFDGISKSKVHVEKALLGVEYGKNDTILINNFRFCVEGIDEWININGIKIEHNFDRETVSIKYTPPKEIKIYINKEISLSIVFSWSFPSYPIVNEARIVQKAYFEIKSENGDNVEYFTSIAYKIANLLSFAIDKTVCLKEISFTSESIYQTSAERKFNPKKILLFYASLPHVKEKPTINQDHMLFMFEMIKDNPETVIKKWFDAYEIISPALNLYFSAKVGAHKYQDGKFLALVQGIETYSRRTIDKKRLSDEDFNALVNRLIENCPEEHKGWLHGRLNHGNEINLSKRIKIAIEPFKEILGKNKEREKMIRSIVDTRNYLTHYEKNLKDKAATSGKQLYLLCIKMEAIFQLNILNMLGFSKNEIISIIKKNSNLRRKIKEDISI</sequence>
<protein>
    <recommendedName>
        <fullName evidence="5">ApeA N-terminal domain-containing protein</fullName>
    </recommendedName>
</protein>
<evidence type="ECO:0000259" key="1">
    <source>
        <dbReference type="Pfam" id="PF18739"/>
    </source>
</evidence>
<feature type="domain" description="ApeA N-terminal" evidence="2">
    <location>
        <begin position="9"/>
        <end position="286"/>
    </location>
</feature>
<proteinExistence type="predicted"/>
<dbReference type="InterPro" id="IPR041223">
    <property type="entry name" value="ApeA_NTD"/>
</dbReference>
<accession>A0AAW3RNP2</accession>
<evidence type="ECO:0000313" key="3">
    <source>
        <dbReference type="EMBL" id="MBA0157486.1"/>
    </source>
</evidence>
<organism evidence="3 4">
    <name type="scientific">Pectobacterium versatile</name>
    <dbReference type="NCBI Taxonomy" id="2488639"/>
    <lineage>
        <taxon>Bacteria</taxon>
        <taxon>Pseudomonadati</taxon>
        <taxon>Pseudomonadota</taxon>
        <taxon>Gammaproteobacteria</taxon>
        <taxon>Enterobacterales</taxon>
        <taxon>Pectobacteriaceae</taxon>
        <taxon>Pectobacterium</taxon>
    </lineage>
</organism>
<dbReference type="Proteomes" id="UP000584405">
    <property type="component" value="Unassembled WGS sequence"/>
</dbReference>
<comment type="caution">
    <text evidence="3">The sequence shown here is derived from an EMBL/GenBank/DDBJ whole genome shotgun (WGS) entry which is preliminary data.</text>
</comment>
<reference evidence="3 4" key="1">
    <citation type="submission" date="2020-07" db="EMBL/GenBank/DDBJ databases">
        <title>Updated taxonomy of Pectobacterium genus in the CIRM-CFBP bacterial collection: when new species reveal old endemic population.</title>
        <authorList>
            <person name="Pedron J."/>
            <person name="Barny M.A."/>
            <person name="Portier P."/>
        </authorList>
    </citation>
    <scope>NUCLEOTIDE SEQUENCE [LARGE SCALE GENOMIC DNA]</scope>
    <source>
        <strain evidence="3 4">CFBP5669</strain>
    </source>
</reference>
<dbReference type="Pfam" id="PF18862">
    <property type="entry name" value="ApeA_NTD1"/>
    <property type="match status" value="1"/>
</dbReference>
<dbReference type="InterPro" id="IPR041229">
    <property type="entry name" value="HEPN_Apea"/>
</dbReference>
<evidence type="ECO:0000313" key="4">
    <source>
        <dbReference type="Proteomes" id="UP000584405"/>
    </source>
</evidence>
<evidence type="ECO:0008006" key="5">
    <source>
        <dbReference type="Google" id="ProtNLM"/>
    </source>
</evidence>
<dbReference type="AlphaFoldDB" id="A0AAW3RNP2"/>
<dbReference type="EMBL" id="JACDRT010000001">
    <property type="protein sequence ID" value="MBA0157486.1"/>
    <property type="molecule type" value="Genomic_DNA"/>
</dbReference>
<evidence type="ECO:0000259" key="2">
    <source>
        <dbReference type="Pfam" id="PF18862"/>
    </source>
</evidence>
<gene>
    <name evidence="3" type="ORF">H0253_01365</name>
</gene>
<dbReference type="RefSeq" id="WP_130640217.1">
    <property type="nucleotide sequence ID" value="NZ_CAKLHZ010000009.1"/>
</dbReference>